<dbReference type="EMBL" id="OBMM01000005">
    <property type="protein sequence ID" value="SOC27486.1"/>
    <property type="molecule type" value="Genomic_DNA"/>
</dbReference>
<organism evidence="1 2">
    <name type="scientific">Thalassospira xiamenensis</name>
    <dbReference type="NCBI Taxonomy" id="220697"/>
    <lineage>
        <taxon>Bacteria</taxon>
        <taxon>Pseudomonadati</taxon>
        <taxon>Pseudomonadota</taxon>
        <taxon>Alphaproteobacteria</taxon>
        <taxon>Rhodospirillales</taxon>
        <taxon>Thalassospiraceae</taxon>
        <taxon>Thalassospira</taxon>
    </lineage>
</organism>
<accession>A0A285TY09</accession>
<sequence length="171" mass="18856">MRRELVELIEAARKLGVQRIPTPDNPRYIRIVGDRKDFPDRLYRVAIALEAVDRLGSKALEGVNDPTLNAAHLRLAVDGIFRWMKATGVDIQEPYQIVAAALGAKGAKRGKIYRNAPKFDANFSKTKKPKPMLQVIPTGDEPTTLAGLRQRAAQAHFTNLSLGAAAPNYGR</sequence>
<reference evidence="1 2" key="1">
    <citation type="submission" date="2017-08" db="EMBL/GenBank/DDBJ databases">
        <authorList>
            <person name="de Groot N.N."/>
        </authorList>
    </citation>
    <scope>NUCLEOTIDE SEQUENCE [LARGE SCALE GENOMIC DNA]</scope>
    <source>
        <strain evidence="1 2">USBA 78</strain>
    </source>
</reference>
<name>A0A285TY09_9PROT</name>
<dbReference type="Proteomes" id="UP000219068">
    <property type="component" value="Unassembled WGS sequence"/>
</dbReference>
<gene>
    <name evidence="1" type="ORF">SAMN05428964_105435</name>
</gene>
<proteinExistence type="predicted"/>
<dbReference type="RefSeq" id="WP_097052956.1">
    <property type="nucleotide sequence ID" value="NZ_OBMM01000005.1"/>
</dbReference>
<evidence type="ECO:0000313" key="2">
    <source>
        <dbReference type="Proteomes" id="UP000219068"/>
    </source>
</evidence>
<evidence type="ECO:0000313" key="1">
    <source>
        <dbReference type="EMBL" id="SOC27486.1"/>
    </source>
</evidence>
<protein>
    <submittedName>
        <fullName evidence="1">Uncharacterized protein</fullName>
    </submittedName>
</protein>
<dbReference type="AlphaFoldDB" id="A0A285TY09"/>